<dbReference type="Proteomes" id="UP001165083">
    <property type="component" value="Unassembled WGS sequence"/>
</dbReference>
<evidence type="ECO:0000313" key="2">
    <source>
        <dbReference type="Proteomes" id="UP001165083"/>
    </source>
</evidence>
<protein>
    <submittedName>
        <fullName evidence="1">Unnamed protein product</fullName>
    </submittedName>
</protein>
<keyword evidence="2" id="KW-1185">Reference proteome</keyword>
<organism evidence="1 2">
    <name type="scientific">Phytophthora lilii</name>
    <dbReference type="NCBI Taxonomy" id="2077276"/>
    <lineage>
        <taxon>Eukaryota</taxon>
        <taxon>Sar</taxon>
        <taxon>Stramenopiles</taxon>
        <taxon>Oomycota</taxon>
        <taxon>Peronosporomycetes</taxon>
        <taxon>Peronosporales</taxon>
        <taxon>Peronosporaceae</taxon>
        <taxon>Phytophthora</taxon>
    </lineage>
</organism>
<proteinExistence type="predicted"/>
<reference evidence="1" key="1">
    <citation type="submission" date="2023-04" db="EMBL/GenBank/DDBJ databases">
        <title>Phytophthora lilii NBRC 32176.</title>
        <authorList>
            <person name="Ichikawa N."/>
            <person name="Sato H."/>
            <person name="Tonouchi N."/>
        </authorList>
    </citation>
    <scope>NUCLEOTIDE SEQUENCE</scope>
    <source>
        <strain evidence="1">NBRC 32176</strain>
    </source>
</reference>
<sequence length="126" mass="14326">MPVLPHATAVRHDRYATIINLGGYQYTRAWTSRRKIVYRCSYYRGARCAGKVEFHAATMEYCNFVPHSCRARRTVPHVPRDVVEQMQIAVDKLARNDVSLSAATFWSRIDEQFCGGAQMQALTGLS</sequence>
<dbReference type="AlphaFoldDB" id="A0A9W6TFE2"/>
<evidence type="ECO:0000313" key="1">
    <source>
        <dbReference type="EMBL" id="GMF13095.1"/>
    </source>
</evidence>
<dbReference type="EMBL" id="BSXW01000142">
    <property type="protein sequence ID" value="GMF13095.1"/>
    <property type="molecule type" value="Genomic_DNA"/>
</dbReference>
<dbReference type="OrthoDB" id="129768at2759"/>
<comment type="caution">
    <text evidence="1">The sequence shown here is derived from an EMBL/GenBank/DDBJ whole genome shotgun (WGS) entry which is preliminary data.</text>
</comment>
<gene>
    <name evidence="1" type="ORF">Plil01_000360800</name>
</gene>
<name>A0A9W6TFE2_9STRA</name>
<accession>A0A9W6TFE2</accession>